<dbReference type="PRINTS" id="PR01040">
    <property type="entry name" value="TRNASYNTHTYR"/>
</dbReference>
<dbReference type="InterPro" id="IPR002307">
    <property type="entry name" value="Tyr-tRNA-ligase"/>
</dbReference>
<comment type="function">
    <text evidence="11">Catalyzes the attachment of tyrosine to tRNA(Tyr) in a two-step reaction: tyrosine is first activated by ATP to form Tyr-AMP and then transferred to the acceptor end of tRNA(Tyr).</text>
</comment>
<evidence type="ECO:0000256" key="10">
    <source>
        <dbReference type="ARBA" id="ARBA00060965"/>
    </source>
</evidence>
<evidence type="ECO:0000256" key="1">
    <source>
        <dbReference type="ARBA" id="ARBA00004496"/>
    </source>
</evidence>
<feature type="binding site" evidence="11">
    <location>
        <position position="35"/>
    </location>
    <ligand>
        <name>L-tyrosine</name>
        <dbReference type="ChEBI" id="CHEBI:58315"/>
    </ligand>
</feature>
<evidence type="ECO:0000256" key="8">
    <source>
        <dbReference type="ARBA" id="ARBA00023146"/>
    </source>
</evidence>
<comment type="subunit">
    <text evidence="11">Homodimer.</text>
</comment>
<keyword evidence="2 11" id="KW-0963">Cytoplasm</keyword>
<dbReference type="GO" id="GO:0005829">
    <property type="term" value="C:cytosol"/>
    <property type="evidence" value="ECO:0007669"/>
    <property type="project" value="TreeGrafter"/>
</dbReference>
<evidence type="ECO:0000256" key="12">
    <source>
        <dbReference type="PROSITE-ProRule" id="PRU00182"/>
    </source>
</evidence>
<comment type="catalytic activity">
    <reaction evidence="9 11">
        <text>tRNA(Tyr) + L-tyrosine + ATP = L-tyrosyl-tRNA(Tyr) + AMP + diphosphate + H(+)</text>
        <dbReference type="Rhea" id="RHEA:10220"/>
        <dbReference type="Rhea" id="RHEA-COMP:9706"/>
        <dbReference type="Rhea" id="RHEA-COMP:9707"/>
        <dbReference type="ChEBI" id="CHEBI:15378"/>
        <dbReference type="ChEBI" id="CHEBI:30616"/>
        <dbReference type="ChEBI" id="CHEBI:33019"/>
        <dbReference type="ChEBI" id="CHEBI:58315"/>
        <dbReference type="ChEBI" id="CHEBI:78442"/>
        <dbReference type="ChEBI" id="CHEBI:78536"/>
        <dbReference type="ChEBI" id="CHEBI:456215"/>
        <dbReference type="EC" id="6.1.1.1"/>
    </reaction>
</comment>
<dbReference type="CDD" id="cd00165">
    <property type="entry name" value="S4"/>
    <property type="match status" value="1"/>
</dbReference>
<dbReference type="EMBL" id="DWWA01000045">
    <property type="protein sequence ID" value="HJC72847.1"/>
    <property type="molecule type" value="Genomic_DNA"/>
</dbReference>
<keyword evidence="8 11" id="KW-0030">Aminoacyl-tRNA synthetase</keyword>
<dbReference type="PANTHER" id="PTHR11766">
    <property type="entry name" value="TYROSYL-TRNA SYNTHETASE"/>
    <property type="match status" value="1"/>
</dbReference>
<dbReference type="PROSITE" id="PS50889">
    <property type="entry name" value="S4"/>
    <property type="match status" value="1"/>
</dbReference>
<comment type="caution">
    <text evidence="14">The sequence shown here is derived from an EMBL/GenBank/DDBJ whole genome shotgun (WGS) entry which is preliminary data.</text>
</comment>
<keyword evidence="4 11" id="KW-0547">Nucleotide-binding</keyword>
<feature type="binding site" evidence="11">
    <location>
        <position position="168"/>
    </location>
    <ligand>
        <name>L-tyrosine</name>
        <dbReference type="ChEBI" id="CHEBI:58315"/>
    </ligand>
</feature>
<evidence type="ECO:0000256" key="5">
    <source>
        <dbReference type="ARBA" id="ARBA00022840"/>
    </source>
</evidence>
<keyword evidence="6 12" id="KW-0694">RNA-binding</keyword>
<dbReference type="InterPro" id="IPR024107">
    <property type="entry name" value="Tyr-tRNA-ligase_bac_1"/>
</dbReference>
<feature type="short sequence motif" description="'HIGH' region" evidence="11">
    <location>
        <begin position="40"/>
        <end position="49"/>
    </location>
</feature>
<feature type="domain" description="Tyrosine--tRNA ligase SYY-like C-terminal" evidence="13">
    <location>
        <begin position="327"/>
        <end position="403"/>
    </location>
</feature>
<protein>
    <recommendedName>
        <fullName evidence="11">Tyrosine--tRNA ligase</fullName>
        <ecNumber evidence="11">6.1.1.1</ecNumber>
    </recommendedName>
    <alternativeName>
        <fullName evidence="11">Tyrosyl-tRNA synthetase</fullName>
        <shortName evidence="11">TyrRS</shortName>
    </alternativeName>
</protein>
<dbReference type="Gene3D" id="3.40.50.620">
    <property type="entry name" value="HUPs"/>
    <property type="match status" value="1"/>
</dbReference>
<dbReference type="Pfam" id="PF00579">
    <property type="entry name" value="tRNA-synt_1b"/>
    <property type="match status" value="1"/>
</dbReference>
<dbReference type="Proteomes" id="UP000823918">
    <property type="component" value="Unassembled WGS sequence"/>
</dbReference>
<name>A0A9D2Q4Q9_9FIRM</name>
<comment type="subcellular location">
    <subcellularLocation>
        <location evidence="1 11">Cytoplasm</location>
    </subcellularLocation>
</comment>
<evidence type="ECO:0000256" key="2">
    <source>
        <dbReference type="ARBA" id="ARBA00022490"/>
    </source>
</evidence>
<reference evidence="14" key="1">
    <citation type="journal article" date="2021" name="PeerJ">
        <title>Extensive microbial diversity within the chicken gut microbiome revealed by metagenomics and culture.</title>
        <authorList>
            <person name="Gilroy R."/>
            <person name="Ravi A."/>
            <person name="Getino M."/>
            <person name="Pursley I."/>
            <person name="Horton D.L."/>
            <person name="Alikhan N.F."/>
            <person name="Baker D."/>
            <person name="Gharbi K."/>
            <person name="Hall N."/>
            <person name="Watson M."/>
            <person name="Adriaenssens E.M."/>
            <person name="Foster-Nyarko E."/>
            <person name="Jarju S."/>
            <person name="Secka A."/>
            <person name="Antonio M."/>
            <person name="Oren A."/>
            <person name="Chaudhuri R.R."/>
            <person name="La Ragione R."/>
            <person name="Hildebrand F."/>
            <person name="Pallen M.J."/>
        </authorList>
    </citation>
    <scope>NUCLEOTIDE SEQUENCE</scope>
    <source>
        <strain evidence="14">5933</strain>
    </source>
</reference>
<evidence type="ECO:0000259" key="13">
    <source>
        <dbReference type="Pfam" id="PF22421"/>
    </source>
</evidence>
<dbReference type="InterPro" id="IPR024088">
    <property type="entry name" value="Tyr-tRNA-ligase_bac-type"/>
</dbReference>
<dbReference type="SUPFAM" id="SSF55174">
    <property type="entry name" value="Alpha-L RNA-binding motif"/>
    <property type="match status" value="1"/>
</dbReference>
<accession>A0A9D2Q4Q9</accession>
<organism evidence="14 15">
    <name type="scientific">Candidatus Ruthenibacterium merdavium</name>
    <dbReference type="NCBI Taxonomy" id="2838752"/>
    <lineage>
        <taxon>Bacteria</taxon>
        <taxon>Bacillati</taxon>
        <taxon>Bacillota</taxon>
        <taxon>Clostridia</taxon>
        <taxon>Eubacteriales</taxon>
        <taxon>Oscillospiraceae</taxon>
        <taxon>Ruthenibacterium</taxon>
    </lineage>
</organism>
<dbReference type="InterPro" id="IPR036986">
    <property type="entry name" value="S4_RNA-bd_sf"/>
</dbReference>
<dbReference type="GO" id="GO:0042803">
    <property type="term" value="F:protein homodimerization activity"/>
    <property type="evidence" value="ECO:0007669"/>
    <property type="project" value="UniProtKB-ARBA"/>
</dbReference>
<dbReference type="Gene3D" id="1.10.240.10">
    <property type="entry name" value="Tyrosyl-Transfer RNA Synthetase"/>
    <property type="match status" value="1"/>
</dbReference>
<reference evidence="14" key="2">
    <citation type="submission" date="2021-04" db="EMBL/GenBank/DDBJ databases">
        <authorList>
            <person name="Gilroy R."/>
        </authorList>
    </citation>
    <scope>NUCLEOTIDE SEQUENCE</scope>
    <source>
        <strain evidence="14">5933</strain>
    </source>
</reference>
<evidence type="ECO:0000256" key="11">
    <source>
        <dbReference type="HAMAP-Rule" id="MF_02006"/>
    </source>
</evidence>
<dbReference type="GO" id="GO:0003723">
    <property type="term" value="F:RNA binding"/>
    <property type="evidence" value="ECO:0007669"/>
    <property type="project" value="UniProtKB-KW"/>
</dbReference>
<keyword evidence="3 11" id="KW-0436">Ligase</keyword>
<dbReference type="GO" id="GO:0005524">
    <property type="term" value="F:ATP binding"/>
    <property type="evidence" value="ECO:0007669"/>
    <property type="project" value="UniProtKB-UniRule"/>
</dbReference>
<evidence type="ECO:0000256" key="9">
    <source>
        <dbReference type="ARBA" id="ARBA00048248"/>
    </source>
</evidence>
<dbReference type="InterPro" id="IPR001412">
    <property type="entry name" value="aa-tRNA-synth_I_CS"/>
</dbReference>
<dbReference type="InterPro" id="IPR014729">
    <property type="entry name" value="Rossmann-like_a/b/a_fold"/>
</dbReference>
<evidence type="ECO:0000256" key="7">
    <source>
        <dbReference type="ARBA" id="ARBA00022917"/>
    </source>
</evidence>
<comment type="similarity">
    <text evidence="10 11">Belongs to the class-I aminoacyl-tRNA synthetase family. TyrS type 1 subfamily.</text>
</comment>
<dbReference type="GO" id="GO:0004831">
    <property type="term" value="F:tyrosine-tRNA ligase activity"/>
    <property type="evidence" value="ECO:0007669"/>
    <property type="project" value="UniProtKB-UniRule"/>
</dbReference>
<dbReference type="HAMAP" id="MF_02006">
    <property type="entry name" value="Tyr_tRNA_synth_type1"/>
    <property type="match status" value="1"/>
</dbReference>
<keyword evidence="7 11" id="KW-0648">Protein biosynthesis</keyword>
<feature type="binding site" evidence="11">
    <location>
        <position position="231"/>
    </location>
    <ligand>
        <name>ATP</name>
        <dbReference type="ChEBI" id="CHEBI:30616"/>
    </ligand>
</feature>
<evidence type="ECO:0000256" key="3">
    <source>
        <dbReference type="ARBA" id="ARBA00022598"/>
    </source>
</evidence>
<dbReference type="AlphaFoldDB" id="A0A9D2Q4Q9"/>
<keyword evidence="5 11" id="KW-0067">ATP-binding</keyword>
<dbReference type="Pfam" id="PF22421">
    <property type="entry name" value="SYY_C-terminal"/>
    <property type="match status" value="1"/>
</dbReference>
<proteinExistence type="inferred from homology"/>
<dbReference type="NCBIfam" id="TIGR00234">
    <property type="entry name" value="tyrS"/>
    <property type="match status" value="1"/>
</dbReference>
<feature type="short sequence motif" description="'KMSKS' region" evidence="11">
    <location>
        <begin position="228"/>
        <end position="232"/>
    </location>
</feature>
<dbReference type="FunFam" id="3.40.50.620:FF:000008">
    <property type="entry name" value="Tyrosine--tRNA ligase"/>
    <property type="match status" value="1"/>
</dbReference>
<dbReference type="Gene3D" id="3.10.290.10">
    <property type="entry name" value="RNA-binding S4 domain"/>
    <property type="match status" value="1"/>
</dbReference>
<dbReference type="CDD" id="cd00805">
    <property type="entry name" value="TyrRS_core"/>
    <property type="match status" value="1"/>
</dbReference>
<dbReference type="SUPFAM" id="SSF52374">
    <property type="entry name" value="Nucleotidylyl transferase"/>
    <property type="match status" value="1"/>
</dbReference>
<sequence>MENVFDWLKERGLVAQATNEEEIRTLLGKEKVTFYTGFDPTADSLHVGHFMQLIVMRKMQQAGHRPIVLLGGGTTMVGDPTGKTDMRKMLTKEQIQHNADCFKTQMSKFIDFSEGKALMVNNADWLLDLNYLEFLREIGVHFSVNKMLTAECFKTRLEKGLSFIEFNYMLMQSYDFLHLARDYGCKMEFGGNDQWSNIIGGVELNRRCDQREVYGMTFTLLTTREGKKMGKTEKGAVWLDPEKTSPYEFYQYWRNIDDAEVQNCLKLLTDVPVAEIDAIDMTSGPAINAAKERLAFELTSLVHSPEEAQKAMDTARSLFGGGADAADMPSTVLDPALVGETGIGILDLLTAAGLVPSKGEGRRLIQQGGIALEGEKVTDPMSVVSRDRLEQGVVVKKGKKVYHKVSL</sequence>
<dbReference type="PANTHER" id="PTHR11766:SF0">
    <property type="entry name" value="TYROSINE--TRNA LIGASE, MITOCHONDRIAL"/>
    <property type="match status" value="1"/>
</dbReference>
<feature type="binding site" evidence="11">
    <location>
        <position position="172"/>
    </location>
    <ligand>
        <name>L-tyrosine</name>
        <dbReference type="ChEBI" id="CHEBI:58315"/>
    </ligand>
</feature>
<dbReference type="EC" id="6.1.1.1" evidence="11"/>
<evidence type="ECO:0000256" key="4">
    <source>
        <dbReference type="ARBA" id="ARBA00022741"/>
    </source>
</evidence>
<dbReference type="InterPro" id="IPR054608">
    <property type="entry name" value="SYY-like_C"/>
</dbReference>
<evidence type="ECO:0000313" key="14">
    <source>
        <dbReference type="EMBL" id="HJC72847.1"/>
    </source>
</evidence>
<dbReference type="InterPro" id="IPR002305">
    <property type="entry name" value="aa-tRNA-synth_Ic"/>
</dbReference>
<dbReference type="PROSITE" id="PS00178">
    <property type="entry name" value="AA_TRNA_LIGASE_I"/>
    <property type="match status" value="1"/>
</dbReference>
<evidence type="ECO:0000313" key="15">
    <source>
        <dbReference type="Proteomes" id="UP000823918"/>
    </source>
</evidence>
<gene>
    <name evidence="11" type="primary">tyrS</name>
    <name evidence="14" type="ORF">H9698_08670</name>
</gene>
<dbReference type="GO" id="GO:0006437">
    <property type="term" value="P:tyrosyl-tRNA aminoacylation"/>
    <property type="evidence" value="ECO:0007669"/>
    <property type="project" value="UniProtKB-UniRule"/>
</dbReference>
<evidence type="ECO:0000256" key="6">
    <source>
        <dbReference type="ARBA" id="ARBA00022884"/>
    </source>
</evidence>
<dbReference type="FunFam" id="1.10.240.10:FF:000001">
    <property type="entry name" value="Tyrosine--tRNA ligase"/>
    <property type="match status" value="1"/>
</dbReference>